<accession>G7IM79</accession>
<reference evidence="2 4" key="1">
    <citation type="journal article" date="2011" name="Nature">
        <title>The Medicago genome provides insight into the evolution of rhizobial symbioses.</title>
        <authorList>
            <person name="Young N.D."/>
            <person name="Debelle F."/>
            <person name="Oldroyd G.E."/>
            <person name="Geurts R."/>
            <person name="Cannon S.B."/>
            <person name="Udvardi M.K."/>
            <person name="Benedito V.A."/>
            <person name="Mayer K.F."/>
            <person name="Gouzy J."/>
            <person name="Schoof H."/>
            <person name="Van de Peer Y."/>
            <person name="Proost S."/>
            <person name="Cook D.R."/>
            <person name="Meyers B.C."/>
            <person name="Spannagl M."/>
            <person name="Cheung F."/>
            <person name="De Mita S."/>
            <person name="Krishnakumar V."/>
            <person name="Gundlach H."/>
            <person name="Zhou S."/>
            <person name="Mudge J."/>
            <person name="Bharti A.K."/>
            <person name="Murray J.D."/>
            <person name="Naoumkina M.A."/>
            <person name="Rosen B."/>
            <person name="Silverstein K.A."/>
            <person name="Tang H."/>
            <person name="Rombauts S."/>
            <person name="Zhao P.X."/>
            <person name="Zhou P."/>
            <person name="Barbe V."/>
            <person name="Bardou P."/>
            <person name="Bechner M."/>
            <person name="Bellec A."/>
            <person name="Berger A."/>
            <person name="Berges H."/>
            <person name="Bidwell S."/>
            <person name="Bisseling T."/>
            <person name="Choisne N."/>
            <person name="Couloux A."/>
            <person name="Denny R."/>
            <person name="Deshpande S."/>
            <person name="Dai X."/>
            <person name="Doyle J.J."/>
            <person name="Dudez A.M."/>
            <person name="Farmer A.D."/>
            <person name="Fouteau S."/>
            <person name="Franken C."/>
            <person name="Gibelin C."/>
            <person name="Gish J."/>
            <person name="Goldstein S."/>
            <person name="Gonzalez A.J."/>
            <person name="Green P.J."/>
            <person name="Hallab A."/>
            <person name="Hartog M."/>
            <person name="Hua A."/>
            <person name="Humphray S.J."/>
            <person name="Jeong D.H."/>
            <person name="Jing Y."/>
            <person name="Jocker A."/>
            <person name="Kenton S.M."/>
            <person name="Kim D.J."/>
            <person name="Klee K."/>
            <person name="Lai H."/>
            <person name="Lang C."/>
            <person name="Lin S."/>
            <person name="Macmil S.L."/>
            <person name="Magdelenat G."/>
            <person name="Matthews L."/>
            <person name="McCorrison J."/>
            <person name="Monaghan E.L."/>
            <person name="Mun J.H."/>
            <person name="Najar F.Z."/>
            <person name="Nicholson C."/>
            <person name="Noirot C."/>
            <person name="O'Bleness M."/>
            <person name="Paule C.R."/>
            <person name="Poulain J."/>
            <person name="Prion F."/>
            <person name="Qin B."/>
            <person name="Qu C."/>
            <person name="Retzel E.F."/>
            <person name="Riddle C."/>
            <person name="Sallet E."/>
            <person name="Samain S."/>
            <person name="Samson N."/>
            <person name="Sanders I."/>
            <person name="Saurat O."/>
            <person name="Scarpelli C."/>
            <person name="Schiex T."/>
            <person name="Segurens B."/>
            <person name="Severin A.J."/>
            <person name="Sherrier D.J."/>
            <person name="Shi R."/>
            <person name="Sims S."/>
            <person name="Singer S.R."/>
            <person name="Sinharoy S."/>
            <person name="Sterck L."/>
            <person name="Viollet A."/>
            <person name="Wang B.B."/>
            <person name="Wang K."/>
            <person name="Wang M."/>
            <person name="Wang X."/>
            <person name="Warfsmann J."/>
            <person name="Weissenbach J."/>
            <person name="White D.D."/>
            <person name="White J.D."/>
            <person name="Wiley G.B."/>
            <person name="Wincker P."/>
            <person name="Xing Y."/>
            <person name="Yang L."/>
            <person name="Yao Z."/>
            <person name="Ying F."/>
            <person name="Zhai J."/>
            <person name="Zhou L."/>
            <person name="Zuber A."/>
            <person name="Denarie J."/>
            <person name="Dixon R.A."/>
            <person name="May G.D."/>
            <person name="Schwartz D.C."/>
            <person name="Rogers J."/>
            <person name="Quetier F."/>
            <person name="Town C.D."/>
            <person name="Roe B.A."/>
        </authorList>
    </citation>
    <scope>NUCLEOTIDE SEQUENCE [LARGE SCALE GENOMIC DNA]</scope>
    <source>
        <strain evidence="2">A17</strain>
        <strain evidence="3 4">cv. Jemalong A17</strain>
    </source>
</reference>
<reference evidence="3" key="3">
    <citation type="submission" date="2015-04" db="UniProtKB">
        <authorList>
            <consortium name="EnsemblPlants"/>
        </authorList>
    </citation>
    <scope>IDENTIFICATION</scope>
    <source>
        <strain evidence="3">cv. Jemalong A17</strain>
    </source>
</reference>
<keyword evidence="4" id="KW-1185">Reference proteome</keyword>
<protein>
    <submittedName>
        <fullName evidence="2">Transmembrane protein, putative</fullName>
    </submittedName>
</protein>
<dbReference type="EMBL" id="CM001218">
    <property type="protein sequence ID" value="AES66965.2"/>
    <property type="molecule type" value="Genomic_DNA"/>
</dbReference>
<evidence type="ECO:0000313" key="3">
    <source>
        <dbReference type="EnsemblPlants" id="AES66965"/>
    </source>
</evidence>
<evidence type="ECO:0000256" key="1">
    <source>
        <dbReference type="SAM" id="Phobius"/>
    </source>
</evidence>
<dbReference type="EnsemblPlants" id="AES66965">
    <property type="protein sequence ID" value="AES66965"/>
    <property type="gene ID" value="MTR_2g083950"/>
</dbReference>
<proteinExistence type="predicted"/>
<dbReference type="AlphaFoldDB" id="G7IM79"/>
<dbReference type="Proteomes" id="UP000002051">
    <property type="component" value="Chromosome 2"/>
</dbReference>
<feature type="transmembrane region" description="Helical" evidence="1">
    <location>
        <begin position="96"/>
        <end position="111"/>
    </location>
</feature>
<reference evidence="2 4" key="2">
    <citation type="journal article" date="2014" name="BMC Genomics">
        <title>An improved genome release (version Mt4.0) for the model legume Medicago truncatula.</title>
        <authorList>
            <person name="Tang H."/>
            <person name="Krishnakumar V."/>
            <person name="Bidwell S."/>
            <person name="Rosen B."/>
            <person name="Chan A."/>
            <person name="Zhou S."/>
            <person name="Gentzbittel L."/>
            <person name="Childs K.L."/>
            <person name="Yandell M."/>
            <person name="Gundlach H."/>
            <person name="Mayer K.F."/>
            <person name="Schwartz D.C."/>
            <person name="Town C.D."/>
        </authorList>
    </citation>
    <scope>GENOME REANNOTATION</scope>
    <source>
        <strain evidence="3 4">cv. Jemalong A17</strain>
    </source>
</reference>
<sequence>MSSLTSASPFNPNGLFPFRQSCCFHSFCLGSELFFVSLPRRRNLAVAAMIGVLVRRFAASCCAWGFVPNLIFTVVVVWFLAFVGGVVASYKLRCRCVIGCVLLLAGCVLFVDDRCFRRFGSCFLLVLLVMLHRLDGWRLVYFGRGLFQKYERVCLVTSVMDSSLDLICNTSDCNLLCLVACLLGLSDVSRSVEIYRLQGNLSAYTLVCRARKSSMHAACAGICYRLGRQCFGEKWGFWVLCSLSAVLLA</sequence>
<keyword evidence="1 2" id="KW-0812">Transmembrane</keyword>
<dbReference type="PaxDb" id="3880-AES66965"/>
<gene>
    <name evidence="2" type="ordered locus">MTR_2g083950</name>
</gene>
<accession>A0A0C3V6H5</accession>
<keyword evidence="1" id="KW-1133">Transmembrane helix</keyword>
<feature type="transmembrane region" description="Helical" evidence="1">
    <location>
        <begin position="117"/>
        <end position="134"/>
    </location>
</feature>
<evidence type="ECO:0000313" key="4">
    <source>
        <dbReference type="Proteomes" id="UP000002051"/>
    </source>
</evidence>
<name>G7IM79_MEDTR</name>
<keyword evidence="1" id="KW-0472">Membrane</keyword>
<organism evidence="2 4">
    <name type="scientific">Medicago truncatula</name>
    <name type="common">Barrel medic</name>
    <name type="synonym">Medicago tribuloides</name>
    <dbReference type="NCBI Taxonomy" id="3880"/>
    <lineage>
        <taxon>Eukaryota</taxon>
        <taxon>Viridiplantae</taxon>
        <taxon>Streptophyta</taxon>
        <taxon>Embryophyta</taxon>
        <taxon>Tracheophyta</taxon>
        <taxon>Spermatophyta</taxon>
        <taxon>Magnoliopsida</taxon>
        <taxon>eudicotyledons</taxon>
        <taxon>Gunneridae</taxon>
        <taxon>Pentapetalae</taxon>
        <taxon>rosids</taxon>
        <taxon>fabids</taxon>
        <taxon>Fabales</taxon>
        <taxon>Fabaceae</taxon>
        <taxon>Papilionoideae</taxon>
        <taxon>50 kb inversion clade</taxon>
        <taxon>NPAAA clade</taxon>
        <taxon>Hologalegina</taxon>
        <taxon>IRL clade</taxon>
        <taxon>Trifolieae</taxon>
        <taxon>Medicago</taxon>
    </lineage>
</organism>
<evidence type="ECO:0000313" key="2">
    <source>
        <dbReference type="EMBL" id="AES66965.2"/>
    </source>
</evidence>
<dbReference type="HOGENOM" id="CLU_1117137_0_0_1"/>